<dbReference type="PANTHER" id="PTHR31001:SF76">
    <property type="entry name" value="ZN(2)-C6 FUNGAL-TYPE DOMAIN-CONTAINING PROTEIN"/>
    <property type="match status" value="1"/>
</dbReference>
<evidence type="ECO:0000256" key="2">
    <source>
        <dbReference type="ARBA" id="ARBA00022723"/>
    </source>
</evidence>
<dbReference type="PROSITE" id="PS50048">
    <property type="entry name" value="ZN2_CY6_FUNGAL_2"/>
    <property type="match status" value="1"/>
</dbReference>
<dbReference type="EMBL" id="CM032190">
    <property type="protein sequence ID" value="KAG7086142.1"/>
    <property type="molecule type" value="Genomic_DNA"/>
</dbReference>
<dbReference type="GO" id="GO:0005634">
    <property type="term" value="C:nucleus"/>
    <property type="evidence" value="ECO:0007669"/>
    <property type="project" value="UniProtKB-SubCell"/>
</dbReference>
<dbReference type="OrthoDB" id="3364175at2759"/>
<keyword evidence="3" id="KW-0539">Nucleus</keyword>
<keyword evidence="6" id="KW-1185">Reference proteome</keyword>
<sequence length="430" mass="48236">MSTRRTLSRPIQSCFQCRKRKIRCNRSHPCAPCLLRGEGDVCHEVERNIARAIGPGVTVEAVEQLVTRVGALERSATKLAKLMAQGSSRTEFIHCAAPQKTALTSPQQVASKVRQPACTESEEGAAIILAQLAMGNPIPPPSSNRIISPNANGLPKEHPLSLLVQPSTSVIPRILSHLPDGYESRSLVRTYFDRIEWYTRIFHYPTFSYEVEIMASQISDSSASPESYDTPAAPRISLPFLSTYFMVLCLAYHFIEPEMCKVLGITFAEAAEKSKKMYNAAQLCLWVDNYGENHSLEGVQTLILMGIYQQNIGDSDSHWALLGSAIKIAQNLGIDRLGTEYDRKTYLGPWKSVVRREVGRRVWWNLIHNEWSNAATHHGSYSIIPSQNRTGLPLNVNDIDLQDDFGPIEQAPHTKYTEMTYSLMRFRIQT</sequence>
<dbReference type="Pfam" id="PF00172">
    <property type="entry name" value="Zn_clus"/>
    <property type="match status" value="1"/>
</dbReference>
<dbReference type="GO" id="GO:0008270">
    <property type="term" value="F:zinc ion binding"/>
    <property type="evidence" value="ECO:0007669"/>
    <property type="project" value="InterPro"/>
</dbReference>
<evidence type="ECO:0000313" key="5">
    <source>
        <dbReference type="EMBL" id="KAG7086142.1"/>
    </source>
</evidence>
<dbReference type="InterPro" id="IPR007219">
    <property type="entry name" value="XnlR_reg_dom"/>
</dbReference>
<dbReference type="Proteomes" id="UP001049176">
    <property type="component" value="Chromosome 10"/>
</dbReference>
<gene>
    <name evidence="5" type="ORF">E1B28_002101</name>
</gene>
<dbReference type="SMART" id="SM00906">
    <property type="entry name" value="Fungal_trans"/>
    <property type="match status" value="1"/>
</dbReference>
<name>A0A9P7RMF1_9AGAR</name>
<dbReference type="InterPro" id="IPR001138">
    <property type="entry name" value="Zn2Cys6_DnaBD"/>
</dbReference>
<dbReference type="GeneID" id="66071177"/>
<protein>
    <recommendedName>
        <fullName evidence="4">Zn(2)-C6 fungal-type domain-containing protein</fullName>
    </recommendedName>
</protein>
<organism evidence="5 6">
    <name type="scientific">Marasmius oreades</name>
    <name type="common">fairy-ring Marasmius</name>
    <dbReference type="NCBI Taxonomy" id="181124"/>
    <lineage>
        <taxon>Eukaryota</taxon>
        <taxon>Fungi</taxon>
        <taxon>Dikarya</taxon>
        <taxon>Basidiomycota</taxon>
        <taxon>Agaricomycotina</taxon>
        <taxon>Agaricomycetes</taxon>
        <taxon>Agaricomycetidae</taxon>
        <taxon>Agaricales</taxon>
        <taxon>Marasmiineae</taxon>
        <taxon>Marasmiaceae</taxon>
        <taxon>Marasmius</taxon>
    </lineage>
</organism>
<dbReference type="RefSeq" id="XP_043002613.1">
    <property type="nucleotide sequence ID" value="XM_043159015.1"/>
</dbReference>
<dbReference type="GO" id="GO:0003677">
    <property type="term" value="F:DNA binding"/>
    <property type="evidence" value="ECO:0007669"/>
    <property type="project" value="InterPro"/>
</dbReference>
<dbReference type="Pfam" id="PF04082">
    <property type="entry name" value="Fungal_trans"/>
    <property type="match status" value="1"/>
</dbReference>
<dbReference type="PANTHER" id="PTHR31001">
    <property type="entry name" value="UNCHARACTERIZED TRANSCRIPTIONAL REGULATORY PROTEIN"/>
    <property type="match status" value="1"/>
</dbReference>
<dbReference type="CDD" id="cd00067">
    <property type="entry name" value="GAL4"/>
    <property type="match status" value="1"/>
</dbReference>
<dbReference type="SUPFAM" id="SSF57701">
    <property type="entry name" value="Zn2/Cys6 DNA-binding domain"/>
    <property type="match status" value="1"/>
</dbReference>
<reference evidence="5" key="1">
    <citation type="journal article" date="2021" name="Genome Biol. Evol.">
        <title>The assembled and annotated genome of the fairy-ring fungus Marasmius oreades.</title>
        <authorList>
            <person name="Hiltunen M."/>
            <person name="Ament-Velasquez S.L."/>
            <person name="Johannesson H."/>
        </authorList>
    </citation>
    <scope>NUCLEOTIDE SEQUENCE</scope>
    <source>
        <strain evidence="5">03SP1</strain>
    </source>
</reference>
<dbReference type="CDD" id="cd12148">
    <property type="entry name" value="fungal_TF_MHR"/>
    <property type="match status" value="1"/>
</dbReference>
<proteinExistence type="predicted"/>
<dbReference type="AlphaFoldDB" id="A0A9P7RMF1"/>
<dbReference type="Gene3D" id="4.10.240.10">
    <property type="entry name" value="Zn(2)-C6 fungal-type DNA-binding domain"/>
    <property type="match status" value="1"/>
</dbReference>
<dbReference type="GO" id="GO:0006351">
    <property type="term" value="P:DNA-templated transcription"/>
    <property type="evidence" value="ECO:0007669"/>
    <property type="project" value="InterPro"/>
</dbReference>
<evidence type="ECO:0000259" key="4">
    <source>
        <dbReference type="PROSITE" id="PS50048"/>
    </source>
</evidence>
<evidence type="ECO:0000256" key="1">
    <source>
        <dbReference type="ARBA" id="ARBA00004123"/>
    </source>
</evidence>
<dbReference type="PROSITE" id="PS00463">
    <property type="entry name" value="ZN2_CY6_FUNGAL_1"/>
    <property type="match status" value="1"/>
</dbReference>
<dbReference type="GO" id="GO:0000981">
    <property type="term" value="F:DNA-binding transcription factor activity, RNA polymerase II-specific"/>
    <property type="evidence" value="ECO:0007669"/>
    <property type="project" value="InterPro"/>
</dbReference>
<evidence type="ECO:0000313" key="6">
    <source>
        <dbReference type="Proteomes" id="UP001049176"/>
    </source>
</evidence>
<comment type="subcellular location">
    <subcellularLocation>
        <location evidence="1">Nucleus</location>
    </subcellularLocation>
</comment>
<dbReference type="InterPro" id="IPR036864">
    <property type="entry name" value="Zn2-C6_fun-type_DNA-bd_sf"/>
</dbReference>
<dbReference type="InterPro" id="IPR050613">
    <property type="entry name" value="Sec_Metabolite_Reg"/>
</dbReference>
<accession>A0A9P7RMF1</accession>
<comment type="caution">
    <text evidence="5">The sequence shown here is derived from an EMBL/GenBank/DDBJ whole genome shotgun (WGS) entry which is preliminary data.</text>
</comment>
<dbReference type="SMART" id="SM00066">
    <property type="entry name" value="GAL4"/>
    <property type="match status" value="1"/>
</dbReference>
<dbReference type="KEGG" id="more:E1B28_002101"/>
<evidence type="ECO:0000256" key="3">
    <source>
        <dbReference type="ARBA" id="ARBA00023242"/>
    </source>
</evidence>
<keyword evidence="2" id="KW-0479">Metal-binding</keyword>
<feature type="domain" description="Zn(2)-C6 fungal-type" evidence="4">
    <location>
        <begin position="13"/>
        <end position="42"/>
    </location>
</feature>